<reference evidence="5 6" key="1">
    <citation type="submission" date="2014-04" db="EMBL/GenBank/DDBJ databases">
        <authorList>
            <consortium name="DOE Joint Genome Institute"/>
            <person name="Kuo A."/>
            <person name="Kohler A."/>
            <person name="Jargeat P."/>
            <person name="Nagy L.G."/>
            <person name="Floudas D."/>
            <person name="Copeland A."/>
            <person name="Barry K.W."/>
            <person name="Cichocki N."/>
            <person name="Veneault-Fourrey C."/>
            <person name="LaButti K."/>
            <person name="Lindquist E.A."/>
            <person name="Lipzen A."/>
            <person name="Lundell T."/>
            <person name="Morin E."/>
            <person name="Murat C."/>
            <person name="Sun H."/>
            <person name="Tunlid A."/>
            <person name="Henrissat B."/>
            <person name="Grigoriev I.V."/>
            <person name="Hibbett D.S."/>
            <person name="Martin F."/>
            <person name="Nordberg H.P."/>
            <person name="Cantor M.N."/>
            <person name="Hua S.X."/>
        </authorList>
    </citation>
    <scope>NUCLEOTIDE SEQUENCE [LARGE SCALE GENOMIC DNA]</scope>
    <source>
        <strain evidence="5 6">Ve08.2h10</strain>
    </source>
</reference>
<name>A0A0D0DTP7_9AGAM</name>
<keyword evidence="3" id="KW-0964">Secreted</keyword>
<dbReference type="HOGENOM" id="CLU_074871_0_0_1"/>
<evidence type="ECO:0000256" key="2">
    <source>
        <dbReference type="ARBA" id="ARBA00004613"/>
    </source>
</evidence>
<dbReference type="InParanoid" id="A0A0D0DTP7"/>
<dbReference type="OrthoDB" id="3168051at2759"/>
<feature type="domain" description="Crinkler effector protein N-terminal" evidence="4">
    <location>
        <begin position="2"/>
        <end position="72"/>
    </location>
</feature>
<keyword evidence="6" id="KW-1185">Reference proteome</keyword>
<comment type="subcellular location">
    <subcellularLocation>
        <location evidence="1">Host cell</location>
    </subcellularLocation>
    <subcellularLocation>
        <location evidence="2">Secreted</location>
    </subcellularLocation>
</comment>
<evidence type="ECO:0000256" key="3">
    <source>
        <dbReference type="ARBA" id="ARBA00022525"/>
    </source>
</evidence>
<gene>
    <name evidence="5" type="ORF">PAXRUDRAFT_148230</name>
</gene>
<proteinExistence type="predicted"/>
<reference evidence="6" key="2">
    <citation type="submission" date="2015-01" db="EMBL/GenBank/DDBJ databases">
        <title>Evolutionary Origins and Diversification of the Mycorrhizal Mutualists.</title>
        <authorList>
            <consortium name="DOE Joint Genome Institute"/>
            <consortium name="Mycorrhizal Genomics Consortium"/>
            <person name="Kohler A."/>
            <person name="Kuo A."/>
            <person name="Nagy L.G."/>
            <person name="Floudas D."/>
            <person name="Copeland A."/>
            <person name="Barry K.W."/>
            <person name="Cichocki N."/>
            <person name="Veneault-Fourrey C."/>
            <person name="LaButti K."/>
            <person name="Lindquist E.A."/>
            <person name="Lipzen A."/>
            <person name="Lundell T."/>
            <person name="Morin E."/>
            <person name="Murat C."/>
            <person name="Riley R."/>
            <person name="Ohm R."/>
            <person name="Sun H."/>
            <person name="Tunlid A."/>
            <person name="Henrissat B."/>
            <person name="Grigoriev I.V."/>
            <person name="Hibbett D.S."/>
            <person name="Martin F."/>
        </authorList>
    </citation>
    <scope>NUCLEOTIDE SEQUENCE [LARGE SCALE GENOMIC DNA]</scope>
    <source>
        <strain evidence="6">Ve08.2h10</strain>
    </source>
</reference>
<dbReference type="Proteomes" id="UP000054538">
    <property type="component" value="Unassembled WGS sequence"/>
</dbReference>
<evidence type="ECO:0000313" key="5">
    <source>
        <dbReference type="EMBL" id="KIK92006.1"/>
    </source>
</evidence>
<dbReference type="GO" id="GO:0005576">
    <property type="term" value="C:extracellular region"/>
    <property type="evidence" value="ECO:0007669"/>
    <property type="project" value="UniProtKB-SubCell"/>
</dbReference>
<dbReference type="InterPro" id="IPR045379">
    <property type="entry name" value="Crinkler_N"/>
</dbReference>
<protein>
    <recommendedName>
        <fullName evidence="4">Crinkler effector protein N-terminal domain-containing protein</fullName>
    </recommendedName>
</protein>
<dbReference type="AlphaFoldDB" id="A0A0D0DTP7"/>
<feature type="domain" description="Crinkler effector protein N-terminal" evidence="4">
    <location>
        <begin position="94"/>
        <end position="192"/>
    </location>
</feature>
<evidence type="ECO:0000313" key="6">
    <source>
        <dbReference type="Proteomes" id="UP000054538"/>
    </source>
</evidence>
<dbReference type="GO" id="GO:0043657">
    <property type="term" value="C:host cell"/>
    <property type="evidence" value="ECO:0007669"/>
    <property type="project" value="UniProtKB-SubCell"/>
</dbReference>
<evidence type="ECO:0000256" key="1">
    <source>
        <dbReference type="ARBA" id="ARBA00004340"/>
    </source>
</evidence>
<evidence type="ECO:0000259" key="4">
    <source>
        <dbReference type="Pfam" id="PF20147"/>
    </source>
</evidence>
<organism evidence="5 6">
    <name type="scientific">Paxillus rubicundulus Ve08.2h10</name>
    <dbReference type="NCBI Taxonomy" id="930991"/>
    <lineage>
        <taxon>Eukaryota</taxon>
        <taxon>Fungi</taxon>
        <taxon>Dikarya</taxon>
        <taxon>Basidiomycota</taxon>
        <taxon>Agaricomycotina</taxon>
        <taxon>Agaricomycetes</taxon>
        <taxon>Agaricomycetidae</taxon>
        <taxon>Boletales</taxon>
        <taxon>Paxilineae</taxon>
        <taxon>Paxillaceae</taxon>
        <taxon>Paxillus</taxon>
    </lineage>
</organism>
<dbReference type="Pfam" id="PF20147">
    <property type="entry name" value="Crinkler"/>
    <property type="match status" value="2"/>
</dbReference>
<sequence length="197" mass="22253">MIKNKKSVDFRDIDANALDLYYITLPDDDERLEAELDQIKTSHNFKSRLNPRTTLSNLFKSDLGGDGMHLIIIKALLLPAGATKPPVAVPDTVLNCWVRGQQIHQIFRVETSTTKTVGDLRKVTKNKTPVDFGDVDADHLTLYKFIHPFDGSLENALRNLTLSQLEKHLWAVHTLSAVFELPPVEGCLRLIVSMWHL</sequence>
<accession>A0A0D0DTP7</accession>
<dbReference type="EMBL" id="KN825325">
    <property type="protein sequence ID" value="KIK92006.1"/>
    <property type="molecule type" value="Genomic_DNA"/>
</dbReference>